<name>A0A917E0J3_9HYPH</name>
<protein>
    <submittedName>
        <fullName evidence="2">Gamma-glutamylcyclotransferase</fullName>
    </submittedName>
</protein>
<comment type="caution">
    <text evidence="2">The sequence shown here is derived from an EMBL/GenBank/DDBJ whole genome shotgun (WGS) entry which is preliminary data.</text>
</comment>
<dbReference type="InterPro" id="IPR036568">
    <property type="entry name" value="GGCT-like_sf"/>
</dbReference>
<keyword evidence="3" id="KW-1185">Reference proteome</keyword>
<dbReference type="AlphaFoldDB" id="A0A917E0J3"/>
<dbReference type="Proteomes" id="UP000644699">
    <property type="component" value="Unassembled WGS sequence"/>
</dbReference>
<dbReference type="SUPFAM" id="SSF110857">
    <property type="entry name" value="Gamma-glutamyl cyclotransferase-like"/>
    <property type="match status" value="1"/>
</dbReference>
<proteinExistence type="predicted"/>
<organism evidence="2 3">
    <name type="scientific">Aureimonas endophytica</name>
    <dbReference type="NCBI Taxonomy" id="2027858"/>
    <lineage>
        <taxon>Bacteria</taxon>
        <taxon>Pseudomonadati</taxon>
        <taxon>Pseudomonadota</taxon>
        <taxon>Alphaproteobacteria</taxon>
        <taxon>Hyphomicrobiales</taxon>
        <taxon>Aurantimonadaceae</taxon>
        <taxon>Aureimonas</taxon>
    </lineage>
</organism>
<accession>A0A917E0J3</accession>
<feature type="domain" description="Gamma-glutamylcyclotransferase AIG2-like" evidence="1">
    <location>
        <begin position="31"/>
        <end position="132"/>
    </location>
</feature>
<reference evidence="2" key="1">
    <citation type="journal article" date="2014" name="Int. J. Syst. Evol. Microbiol.">
        <title>Complete genome sequence of Corynebacterium casei LMG S-19264T (=DSM 44701T), isolated from a smear-ripened cheese.</title>
        <authorList>
            <consortium name="US DOE Joint Genome Institute (JGI-PGF)"/>
            <person name="Walter F."/>
            <person name="Albersmeier A."/>
            <person name="Kalinowski J."/>
            <person name="Ruckert C."/>
        </authorList>
    </citation>
    <scope>NUCLEOTIDE SEQUENCE</scope>
    <source>
        <strain evidence="2">CGMCC 1.15367</strain>
    </source>
</reference>
<sequence>MSRAEAPGTASLHPDHPDFARLAAEGRVVAYFGYGSLVNRDTLRTKFLAVRRAAVTGWRRFWLPRPEVGIALLSVRPAPGHETQGVVVYDLADHLPAVDEREAGYDRRSLGPEVLTIEAMPDVPVPVFLYEATRTTETAAETGSAILQSYLDAVLQGFLAIHGEAGLERFVAETEGFETVVIRDRAAPRYPRAVRLRPGEAERFDALLAGRGVAFADD</sequence>
<evidence type="ECO:0000259" key="1">
    <source>
        <dbReference type="Pfam" id="PF06094"/>
    </source>
</evidence>
<dbReference type="Pfam" id="PF06094">
    <property type="entry name" value="GGACT"/>
    <property type="match status" value="1"/>
</dbReference>
<dbReference type="EMBL" id="BMIQ01000001">
    <property type="protein sequence ID" value="GGD91412.1"/>
    <property type="molecule type" value="Genomic_DNA"/>
</dbReference>
<reference evidence="2" key="2">
    <citation type="submission" date="2020-09" db="EMBL/GenBank/DDBJ databases">
        <authorList>
            <person name="Sun Q."/>
            <person name="Zhou Y."/>
        </authorList>
    </citation>
    <scope>NUCLEOTIDE SEQUENCE</scope>
    <source>
        <strain evidence="2">CGMCC 1.15367</strain>
    </source>
</reference>
<dbReference type="InterPro" id="IPR013024">
    <property type="entry name" value="GGCT-like"/>
</dbReference>
<dbReference type="InterPro" id="IPR009288">
    <property type="entry name" value="AIG2-like_dom"/>
</dbReference>
<evidence type="ECO:0000313" key="2">
    <source>
        <dbReference type="EMBL" id="GGD91412.1"/>
    </source>
</evidence>
<dbReference type="RefSeq" id="WP_188906870.1">
    <property type="nucleotide sequence ID" value="NZ_BMIQ01000001.1"/>
</dbReference>
<gene>
    <name evidence="2" type="ORF">GCM10011390_07710</name>
</gene>
<evidence type="ECO:0000313" key="3">
    <source>
        <dbReference type="Proteomes" id="UP000644699"/>
    </source>
</evidence>
<dbReference type="CDD" id="cd06661">
    <property type="entry name" value="GGCT_like"/>
    <property type="match status" value="1"/>
</dbReference>
<dbReference type="Gene3D" id="3.10.490.10">
    <property type="entry name" value="Gamma-glutamyl cyclotransferase-like"/>
    <property type="match status" value="1"/>
</dbReference>